<feature type="compositionally biased region" description="Acidic residues" evidence="1">
    <location>
        <begin position="493"/>
        <end position="510"/>
    </location>
</feature>
<feature type="region of interest" description="Disordered" evidence="1">
    <location>
        <begin position="392"/>
        <end position="422"/>
    </location>
</feature>
<dbReference type="Proteomes" id="UP000292957">
    <property type="component" value="Unassembled WGS sequence"/>
</dbReference>
<protein>
    <submittedName>
        <fullName evidence="2">Uncharacterized protein</fullName>
    </submittedName>
</protein>
<proteinExistence type="predicted"/>
<name>A0A4Q9MM61_9APHY</name>
<sequence length="613" mass="65762">MDVYTFEPVTCSLVTQLPGESTSQQVTPEALVTVRSSSNIAVPSSVDTPSVTEKVVIRRGRAVYVVAKVCPATAADDEDLGSERGDSVPAPLRSTLQNCDVWQARRLVIEVHSLICQLDAVAPTAQPDHGGILDSESAPDGNGDLEVKDRDGLAGSRDVALLCSPPAADADWTYHSESEMEGVCVGSEPYRSLLSISSFGSVTFDPPSATTPYSGNMTESLSTLALYGLPVAPSHDPLSAYVFESTPSLASKVSHCLDDAGLCDSALTGQVISNSSQVPAFRTSDYSALSTALDETLVRAPGLGTSATGSASGSTALSPVHKNGFIRLCWGDTYELKPRYDSNVPAIVPLEQSRSLPEAPPVVPTITAAEWSPSRGLAILAAAEDGTADISMAGSSSSMGSLFSEASDASVDSDSESDEEPLRDTVRRLHANRRSTQDHLGHVSSAAGPDHYVFPHTVETRQLDMPPAATSTWNFRTAPCPLINRKRKREHDEREEGEISEYESDSDSEPDIPLAAVMALRKAKNRDVRPPPAKKLKVTPMESRRLSATGARPRRSWAHKRWDERLKQKHARAQSDGRRGIRIVSTEMQLLVGRVNPEGGSRWVWNGLRGAVA</sequence>
<dbReference type="AlphaFoldDB" id="A0A4Q9MM61"/>
<organism evidence="2">
    <name type="scientific">Dichomitus squalens</name>
    <dbReference type="NCBI Taxonomy" id="114155"/>
    <lineage>
        <taxon>Eukaryota</taxon>
        <taxon>Fungi</taxon>
        <taxon>Dikarya</taxon>
        <taxon>Basidiomycota</taxon>
        <taxon>Agaricomycotina</taxon>
        <taxon>Agaricomycetes</taxon>
        <taxon>Polyporales</taxon>
        <taxon>Polyporaceae</taxon>
        <taxon>Dichomitus</taxon>
    </lineage>
</organism>
<accession>A0A4Q9MM61</accession>
<evidence type="ECO:0000313" key="2">
    <source>
        <dbReference type="EMBL" id="TBU27096.1"/>
    </source>
</evidence>
<reference evidence="2" key="1">
    <citation type="submission" date="2019-01" db="EMBL/GenBank/DDBJ databases">
        <title>Draft genome sequences of three monokaryotic isolates of the white-rot basidiomycete fungus Dichomitus squalens.</title>
        <authorList>
            <consortium name="DOE Joint Genome Institute"/>
            <person name="Lopez S.C."/>
            <person name="Andreopoulos B."/>
            <person name="Pangilinan J."/>
            <person name="Lipzen A."/>
            <person name="Riley R."/>
            <person name="Ahrendt S."/>
            <person name="Ng V."/>
            <person name="Barry K."/>
            <person name="Daum C."/>
            <person name="Grigoriev I.V."/>
            <person name="Hilden K.S."/>
            <person name="Makela M.R."/>
            <person name="de Vries R.P."/>
        </authorList>
    </citation>
    <scope>NUCLEOTIDE SEQUENCE [LARGE SCALE GENOMIC DNA]</scope>
    <source>
        <strain evidence="2">OM18370.1</strain>
    </source>
</reference>
<feature type="compositionally biased region" description="Low complexity" evidence="1">
    <location>
        <begin position="392"/>
        <end position="410"/>
    </location>
</feature>
<feature type="region of interest" description="Disordered" evidence="1">
    <location>
        <begin position="484"/>
        <end position="510"/>
    </location>
</feature>
<dbReference type="EMBL" id="ML143436">
    <property type="protein sequence ID" value="TBU27096.1"/>
    <property type="molecule type" value="Genomic_DNA"/>
</dbReference>
<evidence type="ECO:0000256" key="1">
    <source>
        <dbReference type="SAM" id="MobiDB-lite"/>
    </source>
</evidence>
<gene>
    <name evidence="2" type="ORF">BD311DRAFT_789352</name>
</gene>